<organism evidence="1 2">
    <name type="scientific">Priestia veravalensis</name>
    <dbReference type="NCBI Taxonomy" id="1414648"/>
    <lineage>
        <taxon>Bacteria</taxon>
        <taxon>Bacillati</taxon>
        <taxon>Bacillota</taxon>
        <taxon>Bacilli</taxon>
        <taxon>Bacillales</taxon>
        <taxon>Bacillaceae</taxon>
        <taxon>Priestia</taxon>
    </lineage>
</organism>
<dbReference type="Proteomes" id="UP000053681">
    <property type="component" value="Unassembled WGS sequence"/>
</dbReference>
<dbReference type="EMBL" id="LNQP01000008">
    <property type="protein sequence ID" value="KSU89190.1"/>
    <property type="molecule type" value="Genomic_DNA"/>
</dbReference>
<dbReference type="RefSeq" id="WP_062686381.1">
    <property type="nucleotide sequence ID" value="NZ_KQ758630.1"/>
</dbReference>
<keyword evidence="2" id="KW-1185">Reference proteome</keyword>
<accession>A0A0V8JQG3</accession>
<sequence length="224" mass="26171">MELKFFGDFTITTHYSEGEIIYDNIIERRNSYILGESVDDTQLMEDCMILGNLDAFYRSNYIHEQGVFYVSEKDITDLLNLTRETQKFSSLFIMNHTLICNPSFEKASILVGGADADILIDSTLIEIKTESQFGYKADHMRQLIGYYILSLFTPSFPKIDKLAIYNSRFCRYVYINIDDIFDYFDLIGFAKEFIEILLERNSLLNKDKDVIQQSFVTKTKDFQK</sequence>
<evidence type="ECO:0000313" key="1">
    <source>
        <dbReference type="EMBL" id="KSU89190.1"/>
    </source>
</evidence>
<name>A0A0V8JQG3_9BACI</name>
<evidence type="ECO:0000313" key="2">
    <source>
        <dbReference type="Proteomes" id="UP000053681"/>
    </source>
</evidence>
<protein>
    <submittedName>
        <fullName evidence="1">Uncharacterized protein</fullName>
    </submittedName>
</protein>
<dbReference type="AlphaFoldDB" id="A0A0V8JQG3"/>
<proteinExistence type="predicted"/>
<gene>
    <name evidence="1" type="ORF">AS180_03420</name>
</gene>
<reference evidence="1 2" key="1">
    <citation type="submission" date="2015-11" db="EMBL/GenBank/DDBJ databases">
        <title>Bacillus caseinolyticus sp nov.</title>
        <authorList>
            <person name="Dastager S.G."/>
            <person name="Mawlankar R."/>
        </authorList>
    </citation>
    <scope>NUCLEOTIDE SEQUENCE [LARGE SCALE GENOMIC DNA]</scope>
    <source>
        <strain evidence="1 2">SGD-V-76</strain>
    </source>
</reference>
<comment type="caution">
    <text evidence="1">The sequence shown here is derived from an EMBL/GenBank/DDBJ whole genome shotgun (WGS) entry which is preliminary data.</text>
</comment>